<evidence type="ECO:0000256" key="2">
    <source>
        <dbReference type="ARBA" id="ARBA00022692"/>
    </source>
</evidence>
<dbReference type="EMBL" id="CP136600">
    <property type="protein sequence ID" value="WOH37163.1"/>
    <property type="molecule type" value="Genomic_DNA"/>
</dbReference>
<evidence type="ECO:0000313" key="7">
    <source>
        <dbReference type="Proteomes" id="UP001301442"/>
    </source>
</evidence>
<keyword evidence="7" id="KW-1185">Reference proteome</keyword>
<gene>
    <name evidence="6" type="ORF">RI844_17625</name>
</gene>
<keyword evidence="2 5" id="KW-0812">Transmembrane</keyword>
<dbReference type="InterPro" id="IPR023352">
    <property type="entry name" value="MAPEG-like_dom_sf"/>
</dbReference>
<dbReference type="Gene3D" id="1.20.120.550">
    <property type="entry name" value="Membrane associated eicosanoid/glutathione metabolism-like domain"/>
    <property type="match status" value="1"/>
</dbReference>
<proteinExistence type="predicted"/>
<sequence length="140" mass="16183">MTASPLILPMLTLMILTAIVWINMYILRLRYVIKHKINAQKLSSPEKIPELLPEEVNRPANNLKNLFELPVIFYGLIILALITELDSASLTFLAWGFVAFRIIHSFIQCTNNRVMQRFKVYMLSSMCLWALLVNIFISLI</sequence>
<feature type="transmembrane region" description="Helical" evidence="5">
    <location>
        <begin position="89"/>
        <end position="108"/>
    </location>
</feature>
<dbReference type="InterPro" id="IPR001129">
    <property type="entry name" value="Membr-assoc_MAPEG"/>
</dbReference>
<evidence type="ECO:0000256" key="1">
    <source>
        <dbReference type="ARBA" id="ARBA00004370"/>
    </source>
</evidence>
<name>A0ABZ0GNN3_9GAMM</name>
<feature type="transmembrane region" description="Helical" evidence="5">
    <location>
        <begin position="66"/>
        <end position="83"/>
    </location>
</feature>
<evidence type="ECO:0000256" key="4">
    <source>
        <dbReference type="ARBA" id="ARBA00023136"/>
    </source>
</evidence>
<evidence type="ECO:0000256" key="5">
    <source>
        <dbReference type="SAM" id="Phobius"/>
    </source>
</evidence>
<accession>A0ABZ0GNN3</accession>
<dbReference type="SUPFAM" id="SSF161084">
    <property type="entry name" value="MAPEG domain-like"/>
    <property type="match status" value="1"/>
</dbReference>
<protein>
    <submittedName>
        <fullName evidence="6">MAPEG family protein</fullName>
    </submittedName>
</protein>
<dbReference type="Proteomes" id="UP001301442">
    <property type="component" value="Chromosome"/>
</dbReference>
<dbReference type="RefSeq" id="WP_348395957.1">
    <property type="nucleotide sequence ID" value="NZ_CP136600.1"/>
</dbReference>
<keyword evidence="4 5" id="KW-0472">Membrane</keyword>
<evidence type="ECO:0000256" key="3">
    <source>
        <dbReference type="ARBA" id="ARBA00022989"/>
    </source>
</evidence>
<feature type="transmembrane region" description="Helical" evidence="5">
    <location>
        <begin position="120"/>
        <end position="139"/>
    </location>
</feature>
<comment type="subcellular location">
    <subcellularLocation>
        <location evidence="1">Membrane</location>
    </subcellularLocation>
</comment>
<evidence type="ECO:0000313" key="6">
    <source>
        <dbReference type="EMBL" id="WOH37163.1"/>
    </source>
</evidence>
<organism evidence="6 7">
    <name type="scientific">Thalassotalea fonticola</name>
    <dbReference type="NCBI Taxonomy" id="3065649"/>
    <lineage>
        <taxon>Bacteria</taxon>
        <taxon>Pseudomonadati</taxon>
        <taxon>Pseudomonadota</taxon>
        <taxon>Gammaproteobacteria</taxon>
        <taxon>Alteromonadales</taxon>
        <taxon>Colwelliaceae</taxon>
        <taxon>Thalassotalea</taxon>
    </lineage>
</organism>
<dbReference type="Pfam" id="PF01124">
    <property type="entry name" value="MAPEG"/>
    <property type="match status" value="1"/>
</dbReference>
<feature type="transmembrane region" description="Helical" evidence="5">
    <location>
        <begin position="6"/>
        <end position="27"/>
    </location>
</feature>
<reference evidence="6 7" key="1">
    <citation type="submission" date="2023-09" db="EMBL/GenBank/DDBJ databases">
        <authorList>
            <person name="Qi X."/>
        </authorList>
    </citation>
    <scope>NUCLEOTIDE SEQUENCE [LARGE SCALE GENOMIC DNA]</scope>
    <source>
        <strain evidence="6 7">S1-1</strain>
    </source>
</reference>
<keyword evidence="3 5" id="KW-1133">Transmembrane helix</keyword>